<protein>
    <submittedName>
        <fullName evidence="5">PmbA protein</fullName>
    </submittedName>
</protein>
<dbReference type="OrthoDB" id="9803213at2"/>
<evidence type="ECO:0000313" key="6">
    <source>
        <dbReference type="Proteomes" id="UP000189933"/>
    </source>
</evidence>
<proteinExistence type="inferred from homology"/>
<feature type="domain" description="Metalloprotease TldD/E C-terminal" evidence="3">
    <location>
        <begin position="229"/>
        <end position="448"/>
    </location>
</feature>
<dbReference type="InterPro" id="IPR045570">
    <property type="entry name" value="Metalloprtase-TldD/E_cen_dom"/>
</dbReference>
<evidence type="ECO:0000259" key="4">
    <source>
        <dbReference type="Pfam" id="PF19290"/>
    </source>
</evidence>
<comment type="similarity">
    <text evidence="1">Belongs to the peptidase U62 family.</text>
</comment>
<dbReference type="EMBL" id="FUXM01000047">
    <property type="protein sequence ID" value="SKA24760.1"/>
    <property type="molecule type" value="Genomic_DNA"/>
</dbReference>
<dbReference type="GO" id="GO:0008237">
    <property type="term" value="F:metallopeptidase activity"/>
    <property type="evidence" value="ECO:0007669"/>
    <property type="project" value="InterPro"/>
</dbReference>
<dbReference type="PANTHER" id="PTHR43421:SF1">
    <property type="entry name" value="METALLOPROTEASE PMBA"/>
    <property type="match status" value="1"/>
</dbReference>
<feature type="domain" description="Metalloprotease TldD/E N-terminal" evidence="2">
    <location>
        <begin position="26"/>
        <end position="89"/>
    </location>
</feature>
<name>A0A1T4S8Y7_9FIRM</name>
<dbReference type="InterPro" id="IPR036059">
    <property type="entry name" value="TldD/PmbA_sf"/>
</dbReference>
<evidence type="ECO:0000256" key="1">
    <source>
        <dbReference type="ARBA" id="ARBA00005836"/>
    </source>
</evidence>
<dbReference type="Pfam" id="PF19290">
    <property type="entry name" value="PmbA_TldD_2nd"/>
    <property type="match status" value="1"/>
</dbReference>
<sequence>MKQEELLRIGEQALAYLKKAGTVEGEIYLSSSRELSVDVANSQVETLKMAEEQGLGIRVFREGKLGFAYTSDFSPAAVQRAVEQALANAVHTAADPAYGLPENAKDYPELQLLDPLLAQTPVETKIELAKRVEAQAHAADPRVKITESCGYSESQYTIAIVNTRGLKASYEGGYCGAYAFVVAEDKGEAQTGYHFNYALDFNSLNPEEIGREAGLQAARMLGAEPLTTATMPVVFAPRIATAFLGVLAPALSAEAVQKGKSLFAGKIGSNVAAPLVTLIDDGRRPGAIMSAPFDGEGVPSQETILIQAGRLDSFLYNTYAARKEGKQSTGNGQRPSGFKGTPEIGTTNFFLAPGPVSPEQLLAEIEYGFYVTEVMGMHTANPISGDFSVGAAGFLIEKGQLTKPVRGVALAGNLAELLQKIDAIADDLTFFGGKGSPTVRIQAMPVSGK</sequence>
<dbReference type="GO" id="GO:0005829">
    <property type="term" value="C:cytosol"/>
    <property type="evidence" value="ECO:0007669"/>
    <property type="project" value="TreeGrafter"/>
</dbReference>
<dbReference type="Gene3D" id="3.30.2290.10">
    <property type="entry name" value="PmbA/TldD superfamily"/>
    <property type="match status" value="1"/>
</dbReference>
<dbReference type="Pfam" id="PF01523">
    <property type="entry name" value="PmbA_TldD_1st"/>
    <property type="match status" value="1"/>
</dbReference>
<dbReference type="AlphaFoldDB" id="A0A1T4S8Y7"/>
<dbReference type="RefSeq" id="WP_078666491.1">
    <property type="nucleotide sequence ID" value="NZ_FUXM01000047.1"/>
</dbReference>
<dbReference type="PANTHER" id="PTHR43421">
    <property type="entry name" value="METALLOPROTEASE PMBA"/>
    <property type="match status" value="1"/>
</dbReference>
<accession>A0A1T4S8Y7</accession>
<dbReference type="InterPro" id="IPR035068">
    <property type="entry name" value="TldD/PmbA_N"/>
</dbReference>
<dbReference type="InterPro" id="IPR002510">
    <property type="entry name" value="Metalloprtase-TldD/E_N"/>
</dbReference>
<evidence type="ECO:0000259" key="3">
    <source>
        <dbReference type="Pfam" id="PF19289"/>
    </source>
</evidence>
<dbReference type="GO" id="GO:0006508">
    <property type="term" value="P:proteolysis"/>
    <property type="evidence" value="ECO:0007669"/>
    <property type="project" value="InterPro"/>
</dbReference>
<evidence type="ECO:0000313" key="5">
    <source>
        <dbReference type="EMBL" id="SKA24760.1"/>
    </source>
</evidence>
<dbReference type="InterPro" id="IPR047657">
    <property type="entry name" value="PmbA"/>
</dbReference>
<dbReference type="SUPFAM" id="SSF111283">
    <property type="entry name" value="Putative modulator of DNA gyrase, PmbA/TldD"/>
    <property type="match status" value="1"/>
</dbReference>
<dbReference type="Proteomes" id="UP000189933">
    <property type="component" value="Unassembled WGS sequence"/>
</dbReference>
<keyword evidence="6" id="KW-1185">Reference proteome</keyword>
<dbReference type="InterPro" id="IPR045569">
    <property type="entry name" value="Metalloprtase-TldD/E_C"/>
</dbReference>
<dbReference type="Pfam" id="PF19289">
    <property type="entry name" value="PmbA_TldD_3rd"/>
    <property type="match status" value="1"/>
</dbReference>
<evidence type="ECO:0000259" key="2">
    <source>
        <dbReference type="Pfam" id="PF01523"/>
    </source>
</evidence>
<feature type="domain" description="Metalloprotease TldD/E central" evidence="4">
    <location>
        <begin position="118"/>
        <end position="221"/>
    </location>
</feature>
<gene>
    <name evidence="5" type="ORF">SAMN02745885_02523</name>
</gene>
<reference evidence="6" key="1">
    <citation type="submission" date="2017-02" db="EMBL/GenBank/DDBJ databases">
        <authorList>
            <person name="Varghese N."/>
            <person name="Submissions S."/>
        </authorList>
    </citation>
    <scope>NUCLEOTIDE SEQUENCE [LARGE SCALE GENOMIC DNA]</scope>
    <source>
        <strain evidence="6">DSM 16521</strain>
    </source>
</reference>
<organism evidence="5 6">
    <name type="scientific">Carboxydocella sporoproducens DSM 16521</name>
    <dbReference type="NCBI Taxonomy" id="1121270"/>
    <lineage>
        <taxon>Bacteria</taxon>
        <taxon>Bacillati</taxon>
        <taxon>Bacillota</taxon>
        <taxon>Clostridia</taxon>
        <taxon>Eubacteriales</taxon>
        <taxon>Clostridiales Family XVI. Incertae Sedis</taxon>
        <taxon>Carboxydocella</taxon>
    </lineage>
</organism>